<dbReference type="Proteomes" id="UP000001340">
    <property type="component" value="Unassembled WGS sequence"/>
</dbReference>
<protein>
    <submittedName>
        <fullName evidence="1">Uncharacterized protein</fullName>
    </submittedName>
</protein>
<organism evidence="1 2">
    <name type="scientific">Leptospira interrogans str. UI 12758</name>
    <dbReference type="NCBI Taxonomy" id="1049938"/>
    <lineage>
        <taxon>Bacteria</taxon>
        <taxon>Pseudomonadati</taxon>
        <taxon>Spirochaetota</taxon>
        <taxon>Spirochaetia</taxon>
        <taxon>Leptospirales</taxon>
        <taxon>Leptospiraceae</taxon>
        <taxon>Leptospira</taxon>
    </lineage>
</organism>
<evidence type="ECO:0000313" key="2">
    <source>
        <dbReference type="Proteomes" id="UP000001340"/>
    </source>
</evidence>
<name>A0A0E2D7N5_LEPIR</name>
<gene>
    <name evidence="1" type="ORF">LEP1GSC105_4740</name>
</gene>
<evidence type="ECO:0000313" key="1">
    <source>
        <dbReference type="EMBL" id="EKR56094.1"/>
    </source>
</evidence>
<accession>A0A0E2D7N5</accession>
<proteinExistence type="predicted"/>
<sequence>MEALSFVPTSMFSDTIPETEWFRFPFWILTIWIGFFDPCRKRFFPYLKRFFRVVEKTGEAEKKSIEWKKIQKVPSKRHLKSQIT</sequence>
<dbReference type="AlphaFoldDB" id="A0A0E2D7N5"/>
<comment type="caution">
    <text evidence="1">The sequence shown here is derived from an EMBL/GenBank/DDBJ whole genome shotgun (WGS) entry which is preliminary data.</text>
</comment>
<reference evidence="1 2" key="1">
    <citation type="submission" date="2012-10" db="EMBL/GenBank/DDBJ databases">
        <authorList>
            <person name="Harkins D.M."/>
            <person name="Durkin A.S."/>
            <person name="Brinkac L.M."/>
            <person name="Haft D.H."/>
            <person name="Selengut J.D."/>
            <person name="Sanka R."/>
            <person name="DePew J."/>
            <person name="Purushe J."/>
            <person name="Chanthongthip A."/>
            <person name="Lattana O."/>
            <person name="Phetsouvanh R."/>
            <person name="Newton P.N."/>
            <person name="Vinetz J.M."/>
            <person name="Sutton G.G."/>
            <person name="Nierman W.C."/>
            <person name="Fouts D.E."/>
        </authorList>
    </citation>
    <scope>NUCLEOTIDE SEQUENCE [LARGE SCALE GENOMIC DNA]</scope>
    <source>
        <strain evidence="1 2">UI 12758</strain>
    </source>
</reference>
<dbReference type="EMBL" id="AHNR02000023">
    <property type="protein sequence ID" value="EKR56094.1"/>
    <property type="molecule type" value="Genomic_DNA"/>
</dbReference>